<dbReference type="EC" id="3.1.-.-" evidence="5"/>
<dbReference type="HAMAP" id="MF_00265">
    <property type="entry name" value="VapC_Nob1"/>
    <property type="match status" value="1"/>
</dbReference>
<dbReference type="AlphaFoldDB" id="C5A6M7"/>
<feature type="binding site" evidence="5">
    <location>
        <position position="108"/>
    </location>
    <ligand>
        <name>Mg(2+)</name>
        <dbReference type="ChEBI" id="CHEBI:18420"/>
    </ligand>
</feature>
<dbReference type="PATRIC" id="fig|593117.10.peg.1389"/>
<dbReference type="InterPro" id="IPR002716">
    <property type="entry name" value="PIN_dom"/>
</dbReference>
<dbReference type="GO" id="GO:0090729">
    <property type="term" value="F:toxin activity"/>
    <property type="evidence" value="ECO:0007669"/>
    <property type="project" value="UniProtKB-KW"/>
</dbReference>
<reference evidence="7 8" key="1">
    <citation type="journal article" date="2007" name="Genome Biol.">
        <title>Genome analysis and genome-wide proteomics of Thermococcus gammatolerans, the most radioresistant organism known amongst the Archaea.</title>
        <authorList>
            <person name="Zivanovic Y."/>
            <person name="Armengaud J."/>
            <person name="Lagorce A."/>
            <person name="Leplat C."/>
            <person name="Guerin P."/>
            <person name="Dutertre M."/>
            <person name="Anthouard V."/>
            <person name="Forterre P."/>
            <person name="Wincker P."/>
            <person name="Confalonieri F."/>
        </authorList>
    </citation>
    <scope>NUCLEOTIDE SEQUENCE [LARGE SCALE GENOMIC DNA]</scope>
    <source>
        <strain evidence="8">DSM 15229 / JCM 11827 / EJ3</strain>
    </source>
</reference>
<dbReference type="PANTHER" id="PTHR39677">
    <property type="entry name" value="RIBONUCLEASE VAPC6"/>
    <property type="match status" value="1"/>
</dbReference>
<organism evidence="7 8">
    <name type="scientific">Thermococcus gammatolerans (strain DSM 15229 / JCM 11827 / EJ3)</name>
    <dbReference type="NCBI Taxonomy" id="593117"/>
    <lineage>
        <taxon>Archaea</taxon>
        <taxon>Methanobacteriati</taxon>
        <taxon>Methanobacteriota</taxon>
        <taxon>Thermococci</taxon>
        <taxon>Thermococcales</taxon>
        <taxon>Thermococcaceae</taxon>
        <taxon>Thermococcus</taxon>
    </lineage>
</organism>
<evidence type="ECO:0000256" key="3">
    <source>
        <dbReference type="ARBA" id="ARBA00022723"/>
    </source>
</evidence>
<keyword evidence="4 5" id="KW-0378">Hydrolase</keyword>
<protein>
    <recommendedName>
        <fullName evidence="5">Ribonuclease VapC</fullName>
        <shortName evidence="5">RNase VapC</shortName>
        <ecNumber evidence="5">3.1.-.-</ecNumber>
    </recommendedName>
    <alternativeName>
        <fullName evidence="5">Putative toxin VapC</fullName>
    </alternativeName>
</protein>
<keyword evidence="8" id="KW-1185">Reference proteome</keyword>
<comment type="similarity">
    <text evidence="5">Belongs to the PINc/VapC protein family.</text>
</comment>
<keyword evidence="1 5" id="KW-1277">Toxin-antitoxin system</keyword>
<feature type="domain" description="PIN" evidence="6">
    <location>
        <begin position="1"/>
        <end position="132"/>
    </location>
</feature>
<keyword evidence="5" id="KW-0460">Magnesium</keyword>
<evidence type="ECO:0000313" key="7">
    <source>
        <dbReference type="EMBL" id="ACS33889.1"/>
    </source>
</evidence>
<dbReference type="SUPFAM" id="SSF88723">
    <property type="entry name" value="PIN domain-like"/>
    <property type="match status" value="1"/>
</dbReference>
<keyword evidence="5" id="KW-0800">Toxin</keyword>
<evidence type="ECO:0000259" key="6">
    <source>
        <dbReference type="SMART" id="SM00670"/>
    </source>
</evidence>
<dbReference type="STRING" id="593117.TGAM_1387"/>
<dbReference type="GO" id="GO:0000287">
    <property type="term" value="F:magnesium ion binding"/>
    <property type="evidence" value="ECO:0007669"/>
    <property type="project" value="UniProtKB-UniRule"/>
</dbReference>
<dbReference type="CDD" id="cd18677">
    <property type="entry name" value="PIN_MjVapC2-VapC6_like"/>
    <property type="match status" value="1"/>
</dbReference>
<evidence type="ECO:0000256" key="5">
    <source>
        <dbReference type="HAMAP-Rule" id="MF_00265"/>
    </source>
</evidence>
<accession>C5A6M7</accession>
<dbReference type="PaxDb" id="593117-TGAM_1387"/>
<dbReference type="Gene3D" id="3.40.50.1010">
    <property type="entry name" value="5'-nuclease"/>
    <property type="match status" value="1"/>
</dbReference>
<dbReference type="Pfam" id="PF01850">
    <property type="entry name" value="PIN"/>
    <property type="match status" value="1"/>
</dbReference>
<evidence type="ECO:0000313" key="8">
    <source>
        <dbReference type="Proteomes" id="UP000001488"/>
    </source>
</evidence>
<dbReference type="InterPro" id="IPR022907">
    <property type="entry name" value="VapC_family"/>
</dbReference>
<dbReference type="PANTHER" id="PTHR39677:SF4">
    <property type="entry name" value="RIBONUCLEASE VAPC6"/>
    <property type="match status" value="1"/>
</dbReference>
<dbReference type="KEGG" id="tga:TGAM_1387"/>
<evidence type="ECO:0000256" key="2">
    <source>
        <dbReference type="ARBA" id="ARBA00022722"/>
    </source>
</evidence>
<comment type="function">
    <text evidence="5">Toxic component of a toxin-antitoxin (TA) system. An RNase.</text>
</comment>
<dbReference type="InterPro" id="IPR029060">
    <property type="entry name" value="PIN-like_dom_sf"/>
</dbReference>
<dbReference type="SMART" id="SM00670">
    <property type="entry name" value="PINc"/>
    <property type="match status" value="1"/>
</dbReference>
<dbReference type="GO" id="GO:0016787">
    <property type="term" value="F:hydrolase activity"/>
    <property type="evidence" value="ECO:0007669"/>
    <property type="project" value="UniProtKB-KW"/>
</dbReference>
<feature type="binding site" evidence="5">
    <location>
        <position position="4"/>
    </location>
    <ligand>
        <name>Mg(2+)</name>
        <dbReference type="ChEBI" id="CHEBI:18420"/>
    </ligand>
</feature>
<keyword evidence="3 5" id="KW-0479">Metal-binding</keyword>
<dbReference type="Proteomes" id="UP000001488">
    <property type="component" value="Chromosome"/>
</dbReference>
<proteinExistence type="inferred from homology"/>
<comment type="cofactor">
    <cofactor evidence="5">
        <name>Mg(2+)</name>
        <dbReference type="ChEBI" id="CHEBI:18420"/>
    </cofactor>
</comment>
<dbReference type="eggNOG" id="arCOG00710">
    <property type="taxonomic scope" value="Archaea"/>
</dbReference>
<evidence type="ECO:0000256" key="1">
    <source>
        <dbReference type="ARBA" id="ARBA00022649"/>
    </source>
</evidence>
<keyword evidence="2 5" id="KW-0540">Nuclease</keyword>
<dbReference type="HOGENOM" id="CLU_134210_2_0_2"/>
<sequence>MFLDSNVFIEYLKGNPNASALLSRLADGEFRLFTNETVYNEVLFTYLRSNIGGYWTLKRSRDEVKRIARIFVHQVLPMLSSTNFLDTNHEIVLLSIKFTVEYGLLPSDALILATAKYYGLDGVVSLDSDLLTVAPREGLLAISKVEDLEV</sequence>
<dbReference type="GO" id="GO:0004540">
    <property type="term" value="F:RNA nuclease activity"/>
    <property type="evidence" value="ECO:0007669"/>
    <property type="project" value="InterPro"/>
</dbReference>
<dbReference type="EMBL" id="CP001398">
    <property type="protein sequence ID" value="ACS33889.1"/>
    <property type="molecule type" value="Genomic_DNA"/>
</dbReference>
<evidence type="ECO:0000256" key="4">
    <source>
        <dbReference type="ARBA" id="ARBA00022801"/>
    </source>
</evidence>
<name>C5A6M7_THEGJ</name>
<gene>
    <name evidence="5" type="primary">vapC</name>
    <name evidence="7" type="ordered locus">TGAM_1387</name>
</gene>